<gene>
    <name evidence="1" type="ORF">RIF29_21639</name>
</gene>
<evidence type="ECO:0000313" key="1">
    <source>
        <dbReference type="EMBL" id="KAK7268929.1"/>
    </source>
</evidence>
<organism evidence="1 2">
    <name type="scientific">Crotalaria pallida</name>
    <name type="common">Smooth rattlebox</name>
    <name type="synonym">Crotalaria striata</name>
    <dbReference type="NCBI Taxonomy" id="3830"/>
    <lineage>
        <taxon>Eukaryota</taxon>
        <taxon>Viridiplantae</taxon>
        <taxon>Streptophyta</taxon>
        <taxon>Embryophyta</taxon>
        <taxon>Tracheophyta</taxon>
        <taxon>Spermatophyta</taxon>
        <taxon>Magnoliopsida</taxon>
        <taxon>eudicotyledons</taxon>
        <taxon>Gunneridae</taxon>
        <taxon>Pentapetalae</taxon>
        <taxon>rosids</taxon>
        <taxon>fabids</taxon>
        <taxon>Fabales</taxon>
        <taxon>Fabaceae</taxon>
        <taxon>Papilionoideae</taxon>
        <taxon>50 kb inversion clade</taxon>
        <taxon>genistoids sensu lato</taxon>
        <taxon>core genistoids</taxon>
        <taxon>Crotalarieae</taxon>
        <taxon>Crotalaria</taxon>
    </lineage>
</organism>
<reference evidence="1 2" key="1">
    <citation type="submission" date="2024-01" db="EMBL/GenBank/DDBJ databases">
        <title>The genomes of 5 underutilized Papilionoideae crops provide insights into root nodulation and disease resistanc.</title>
        <authorList>
            <person name="Yuan L."/>
        </authorList>
    </citation>
    <scope>NUCLEOTIDE SEQUENCE [LARGE SCALE GENOMIC DNA]</scope>
    <source>
        <strain evidence="1">ZHUSHIDOU_FW_LH</strain>
        <tissue evidence="1">Leaf</tissue>
    </source>
</reference>
<dbReference type="EMBL" id="JAYWIO010000004">
    <property type="protein sequence ID" value="KAK7268929.1"/>
    <property type="molecule type" value="Genomic_DNA"/>
</dbReference>
<proteinExistence type="predicted"/>
<evidence type="ECO:0000313" key="2">
    <source>
        <dbReference type="Proteomes" id="UP001372338"/>
    </source>
</evidence>
<keyword evidence="2" id="KW-1185">Reference proteome</keyword>
<comment type="caution">
    <text evidence="1">The sequence shown here is derived from an EMBL/GenBank/DDBJ whole genome shotgun (WGS) entry which is preliminary data.</text>
</comment>
<accession>A0AAN9I8M9</accession>
<dbReference type="Proteomes" id="UP001372338">
    <property type="component" value="Unassembled WGS sequence"/>
</dbReference>
<dbReference type="AlphaFoldDB" id="A0AAN9I8M9"/>
<sequence>MSISNDSMHGGWSNGTLECTARKLHVTGLQLSNWSKRELPNIPKEMKELQSKLDKFGSVFNLSADELRTRRGLIDKMNLLLEKEELLWK</sequence>
<protein>
    <submittedName>
        <fullName evidence="1">Uncharacterized protein</fullName>
    </submittedName>
</protein>
<name>A0AAN9I8M9_CROPI</name>